<accession>A0A9X9LDZ5</accession>
<proteinExistence type="predicted"/>
<organism evidence="2 3">
    <name type="scientific">Gulo gulo</name>
    <name type="common">Wolverine</name>
    <name type="synonym">Gluton</name>
    <dbReference type="NCBI Taxonomy" id="48420"/>
    <lineage>
        <taxon>Eukaryota</taxon>
        <taxon>Metazoa</taxon>
        <taxon>Chordata</taxon>
        <taxon>Craniata</taxon>
        <taxon>Vertebrata</taxon>
        <taxon>Euteleostomi</taxon>
        <taxon>Mammalia</taxon>
        <taxon>Eutheria</taxon>
        <taxon>Laurasiatheria</taxon>
        <taxon>Carnivora</taxon>
        <taxon>Caniformia</taxon>
        <taxon>Musteloidea</taxon>
        <taxon>Mustelidae</taxon>
        <taxon>Guloninae</taxon>
        <taxon>Gulo</taxon>
    </lineage>
</organism>
<comment type="caution">
    <text evidence="2">The sequence shown here is derived from an EMBL/GenBank/DDBJ whole genome shotgun (WGS) entry which is preliminary data.</text>
</comment>
<feature type="region of interest" description="Disordered" evidence="1">
    <location>
        <begin position="1"/>
        <end position="46"/>
    </location>
</feature>
<evidence type="ECO:0000313" key="2">
    <source>
        <dbReference type="EMBL" id="VCW64767.1"/>
    </source>
</evidence>
<gene>
    <name evidence="2" type="ORF">BN2614_LOCUS6</name>
</gene>
<dbReference type="EMBL" id="CYRY02001259">
    <property type="protein sequence ID" value="VCW64767.1"/>
    <property type="molecule type" value="Genomic_DNA"/>
</dbReference>
<reference evidence="2 3" key="1">
    <citation type="submission" date="2018-10" db="EMBL/GenBank/DDBJ databases">
        <authorList>
            <person name="Ekblom R."/>
            <person name="Jareborg N."/>
        </authorList>
    </citation>
    <scope>NUCLEOTIDE SEQUENCE [LARGE SCALE GENOMIC DNA]</scope>
    <source>
        <tissue evidence="2">Muscle</tissue>
    </source>
</reference>
<feature type="compositionally biased region" description="Polar residues" evidence="1">
    <location>
        <begin position="1"/>
        <end position="18"/>
    </location>
</feature>
<evidence type="ECO:0000313" key="3">
    <source>
        <dbReference type="Proteomes" id="UP000269945"/>
    </source>
</evidence>
<evidence type="ECO:0000256" key="1">
    <source>
        <dbReference type="SAM" id="MobiDB-lite"/>
    </source>
</evidence>
<protein>
    <submittedName>
        <fullName evidence="2">Uncharacterized protein</fullName>
    </submittedName>
</protein>
<keyword evidence="3" id="KW-1185">Reference proteome</keyword>
<sequence length="46" mass="5193">MLSSRWASSWPSTGSTGDSWPPTRARPFAGSRRAAWTTFARPLQRR</sequence>
<dbReference type="Proteomes" id="UP000269945">
    <property type="component" value="Unassembled WGS sequence"/>
</dbReference>
<dbReference type="AlphaFoldDB" id="A0A9X9LDZ5"/>
<name>A0A9X9LDZ5_GULGU</name>